<dbReference type="eggNOG" id="ENOG50339KP">
    <property type="taxonomic scope" value="Bacteria"/>
</dbReference>
<dbReference type="EMBL" id="JNFF01000108">
    <property type="protein sequence ID" value="KEQ28750.1"/>
    <property type="molecule type" value="Genomic_DNA"/>
</dbReference>
<dbReference type="RefSeq" id="WP_037443556.1">
    <property type="nucleotide sequence ID" value="NZ_JNFF01000108.1"/>
</dbReference>
<keyword evidence="2" id="KW-1185">Reference proteome</keyword>
<proteinExistence type="predicted"/>
<reference evidence="1 2" key="1">
    <citation type="journal article" date="1992" name="Int. J. Syst. Bacteriol.">
        <title>Sphingobacterium antarcticus sp. nov. a Psychrotrophic Bacterium from the Soils of Schirmacher Oasis, Antarctica.</title>
        <authorList>
            <person name="Shivaji S."/>
            <person name="Ray M.K."/>
            <person name="Rao N.S."/>
            <person name="Saiserr L."/>
            <person name="Jagannadham M.V."/>
            <person name="Kumar G.S."/>
            <person name="Reddy G."/>
            <person name="Bhargava P.M."/>
        </authorList>
    </citation>
    <scope>NUCLEOTIDE SEQUENCE [LARGE SCALE GENOMIC DNA]</scope>
    <source>
        <strain evidence="1 2">4BY</strain>
    </source>
</reference>
<accession>A0A081PDH7</accession>
<comment type="caution">
    <text evidence="1">The sequence shown here is derived from an EMBL/GenBank/DDBJ whole genome shotgun (WGS) entry which is preliminary data.</text>
</comment>
<name>A0A081PDH7_9SPHI</name>
<evidence type="ECO:0000313" key="2">
    <source>
        <dbReference type="Proteomes" id="UP000028007"/>
    </source>
</evidence>
<evidence type="ECO:0000313" key="1">
    <source>
        <dbReference type="EMBL" id="KEQ28750.1"/>
    </source>
</evidence>
<dbReference type="Proteomes" id="UP000028007">
    <property type="component" value="Unassembled WGS sequence"/>
</dbReference>
<dbReference type="OrthoDB" id="9809962at2"/>
<gene>
    <name evidence="1" type="ORF">N180_18805</name>
</gene>
<sequence length="489" mass="57629">MQKPTITRSLGQIHFEDLEPHRFEDLVRQLIYDYKDWQSIEATGRGGADDGYDIRAYEKQSYSPQDGDEEIVESFSPMNGRLWMVQCKREKEMGSSKVKSIVKGGVDPNEPPYGYILAAAANISKKTYDSFRHELQLVGVMEFYLWGKAELEDLLLLPKNDRILFTFFGFSLVTKRQSKTNELRSRIAVKNKLISLLGSSAVFYQDVLLRDLNDDCYPFADLDPDFAVMPKWQRTTAFEYHPLGIWCHVHEYFGYIDLEKKEYDYVSLHDFISKDDYDDELSIRRHEQQMMIRSNWELLPRHQQVKIKMEGLVKYNDIVLVDSKGDFEYEMPHIFLEYQGKFGPYARLLDVVDINGEEILLKDFKRVKYFPDKFEEIKLGRVHEDLQIEFSTLFGVDEDKHNLWSALYSIDDRYTQLKSKDIILLSDEEGEKKYRWMVTSVYNCKVSDHLLRHQGLNQLKSLIETQLKNAVSNNKNINVYELKRLHDWE</sequence>
<organism evidence="1 2">
    <name type="scientific">Pedobacter antarcticus 4BY</name>
    <dbReference type="NCBI Taxonomy" id="1358423"/>
    <lineage>
        <taxon>Bacteria</taxon>
        <taxon>Pseudomonadati</taxon>
        <taxon>Bacteroidota</taxon>
        <taxon>Sphingobacteriia</taxon>
        <taxon>Sphingobacteriales</taxon>
        <taxon>Sphingobacteriaceae</taxon>
        <taxon>Pedobacter</taxon>
    </lineage>
</organism>
<dbReference type="AlphaFoldDB" id="A0A081PDH7"/>
<protein>
    <submittedName>
        <fullName evidence="1">Uncharacterized protein</fullName>
    </submittedName>
</protein>